<evidence type="ECO:0000313" key="3">
    <source>
        <dbReference type="Proteomes" id="UP001208689"/>
    </source>
</evidence>
<reference evidence="2" key="1">
    <citation type="submission" date="2022-09" db="EMBL/GenBank/DDBJ databases">
        <title>Actin cytoskeleton and complex cell architecture in an #Asgard archaeon.</title>
        <authorList>
            <person name="Ponce Toledo R.I."/>
            <person name="Schleper C."/>
            <person name="Rodrigues Oliveira T."/>
            <person name="Wollweber F."/>
            <person name="Xu J."/>
            <person name="Rittmann S."/>
            <person name="Klingl A."/>
            <person name="Pilhofer M."/>
        </authorList>
    </citation>
    <scope>NUCLEOTIDE SEQUENCE</scope>
    <source>
        <strain evidence="2">B-35</strain>
    </source>
</reference>
<protein>
    <submittedName>
        <fullName evidence="2">Uncharacterized protein</fullName>
    </submittedName>
</protein>
<dbReference type="Proteomes" id="UP001208689">
    <property type="component" value="Chromosome"/>
</dbReference>
<keyword evidence="1" id="KW-0812">Transmembrane</keyword>
<name>A0ABY6HTR2_9ARCH</name>
<organism evidence="2 3">
    <name type="scientific">Candidatus Lokiarchaeum ossiferum</name>
    <dbReference type="NCBI Taxonomy" id="2951803"/>
    <lineage>
        <taxon>Archaea</taxon>
        <taxon>Promethearchaeati</taxon>
        <taxon>Promethearchaeota</taxon>
        <taxon>Promethearchaeia</taxon>
        <taxon>Promethearchaeales</taxon>
        <taxon>Promethearchaeaceae</taxon>
        <taxon>Candidatus Lokiarchaeum</taxon>
    </lineage>
</organism>
<evidence type="ECO:0000313" key="2">
    <source>
        <dbReference type="EMBL" id="UYP45946.1"/>
    </source>
</evidence>
<proteinExistence type="predicted"/>
<keyword evidence="1" id="KW-1133">Transmembrane helix</keyword>
<accession>A0ABY6HTR2</accession>
<feature type="transmembrane region" description="Helical" evidence="1">
    <location>
        <begin position="7"/>
        <end position="30"/>
    </location>
</feature>
<gene>
    <name evidence="2" type="ORF">NEF87_002231</name>
</gene>
<sequence>MKDMGQLLGAIFLSVIITGSGMYIAFPYLYPTLKSDNADLVTQDDIKDFITADNLTADEGILLQSKYQQFTDHAYIQSSQTSLLEIPGTKMNITIQENSRISAVFSTPTSLSLTSTADRVISFQIILAIEGVGNISTLVISVDDENDISYYRIRTDHIHLYYETEELPAGVYNIQTFYKSFIDASGGALMLSDNPEKDYPRILLVQELK</sequence>
<dbReference type="EMBL" id="CP104013">
    <property type="protein sequence ID" value="UYP45946.1"/>
    <property type="molecule type" value="Genomic_DNA"/>
</dbReference>
<keyword evidence="3" id="KW-1185">Reference proteome</keyword>
<evidence type="ECO:0000256" key="1">
    <source>
        <dbReference type="SAM" id="Phobius"/>
    </source>
</evidence>
<keyword evidence="1" id="KW-0472">Membrane</keyword>